<evidence type="ECO:0000256" key="6">
    <source>
        <dbReference type="SAM" id="MobiDB-lite"/>
    </source>
</evidence>
<feature type="domain" description="C2H2-type" evidence="7">
    <location>
        <begin position="202"/>
        <end position="229"/>
    </location>
</feature>
<name>N6TBF0_DENPD</name>
<evidence type="ECO:0000256" key="3">
    <source>
        <dbReference type="ARBA" id="ARBA00022771"/>
    </source>
</evidence>
<dbReference type="OrthoDB" id="3561125at2759"/>
<organism evidence="8">
    <name type="scientific">Dendroctonus ponderosae</name>
    <name type="common">Mountain pine beetle</name>
    <dbReference type="NCBI Taxonomy" id="77166"/>
    <lineage>
        <taxon>Eukaryota</taxon>
        <taxon>Metazoa</taxon>
        <taxon>Ecdysozoa</taxon>
        <taxon>Arthropoda</taxon>
        <taxon>Hexapoda</taxon>
        <taxon>Insecta</taxon>
        <taxon>Pterygota</taxon>
        <taxon>Neoptera</taxon>
        <taxon>Endopterygota</taxon>
        <taxon>Coleoptera</taxon>
        <taxon>Polyphaga</taxon>
        <taxon>Cucujiformia</taxon>
        <taxon>Curculionidae</taxon>
        <taxon>Scolytinae</taxon>
        <taxon>Dendroctonus</taxon>
    </lineage>
</organism>
<evidence type="ECO:0000259" key="7">
    <source>
        <dbReference type="PROSITE" id="PS50157"/>
    </source>
</evidence>
<dbReference type="GO" id="GO:0008270">
    <property type="term" value="F:zinc ion binding"/>
    <property type="evidence" value="ECO:0007669"/>
    <property type="project" value="UniProtKB-KW"/>
</dbReference>
<dbReference type="Gene3D" id="3.30.160.60">
    <property type="entry name" value="Classic Zinc Finger"/>
    <property type="match status" value="2"/>
</dbReference>
<sequence>MNASVEESWTTFWESSGSEQDAASNDVDPQGTRNGKARSGSMANAISPMRSLLKIQCIICKEAIFVDNFSEHIDSCGRNNRETQEVMKGSLERILRNFTPVVQRKPKKSVSEAANDIYNVKSLRSGDVSLDPNRRYENVRRGRSKTLLLDSSEKDYDSSQYSCGPWRVTEEKIASSPERPPRLINTDVTTSDNSLLLKNSTFSCSFCSYTTFKKARLQKHESLHRVRQAKVVQCFYCSQRYTSGALVVHIREVHPGLEFRFRNIEGAEVTRLACTNCTYKCLLKVQLKNHMRREHSAKTADTRKKILRKLTVVLKRENLEAVKRRLDQLRNVDNAGIESPQNPSPTTSDGESSFECSKCSFACSSNSKFCSHEEMHDCKTSESTVVSPRQTPNSVKGTVKLPCTMCSGEFSSTSCLNIHMRTHLRNQPIQKCSQCTFQSSSRCLLRHVRESGHYSGRWQTRILLKKVREESKLDADVNSTPIDETQSASGFIRKEPIKSGEVFNGFLSESSTSTVSPKATEPDKESEKDAPEEECTSPARPETTYLNLKEEYADIVFGSDESEALHGDDEDEQLLMKCTLCSFVCTKAHMYKRHLDNHIRLSMPILKCQFCKFTGTKYGFRGHQSRCAGYRTADCAWKAPQEILLTCSGCAFSTNSPGELNAHTQNCMSKNEL</sequence>
<dbReference type="PROSITE" id="PS50157">
    <property type="entry name" value="ZINC_FINGER_C2H2_2"/>
    <property type="match status" value="2"/>
</dbReference>
<reference evidence="8 10" key="1">
    <citation type="journal article" date="2013" name="Genome Biol.">
        <title>Draft genome of the mountain pine beetle, Dendroctonus ponderosae Hopkins, a major forest pest.</title>
        <authorList>
            <person name="Keeling C.I."/>
            <person name="Yuen M.M."/>
            <person name="Liao N.Y."/>
            <person name="Docking T.R."/>
            <person name="Chan S.K."/>
            <person name="Taylor G.A."/>
            <person name="Palmquist D.L."/>
            <person name="Jackman S.D."/>
            <person name="Nguyen A."/>
            <person name="Li M."/>
            <person name="Henderson H."/>
            <person name="Janes J.K."/>
            <person name="Zhao Y."/>
            <person name="Pandoh P."/>
            <person name="Moore R."/>
            <person name="Sperling F.A."/>
            <person name="Huber D.P."/>
            <person name="Birol I."/>
            <person name="Jones S.J."/>
            <person name="Bohlmann J."/>
        </authorList>
    </citation>
    <scope>NUCLEOTIDE SEQUENCE</scope>
</reference>
<dbReference type="GO" id="GO:0010468">
    <property type="term" value="P:regulation of gene expression"/>
    <property type="evidence" value="ECO:0007669"/>
    <property type="project" value="TreeGrafter"/>
</dbReference>
<feature type="non-terminal residue" evidence="8">
    <location>
        <position position="1"/>
    </location>
</feature>
<accession>N6TBF0</accession>
<dbReference type="InterPro" id="IPR013087">
    <property type="entry name" value="Znf_C2H2_type"/>
</dbReference>
<evidence type="ECO:0000256" key="1">
    <source>
        <dbReference type="ARBA" id="ARBA00022723"/>
    </source>
</evidence>
<feature type="compositionally biased region" description="Basic and acidic residues" evidence="6">
    <location>
        <begin position="520"/>
        <end position="529"/>
    </location>
</feature>
<feature type="compositionally biased region" description="Polar residues" evidence="6">
    <location>
        <begin position="508"/>
        <end position="517"/>
    </location>
</feature>
<keyword evidence="1" id="KW-0479">Metal-binding</keyword>
<dbReference type="PANTHER" id="PTHR24403">
    <property type="entry name" value="ZINC FINGER PROTEIN"/>
    <property type="match status" value="1"/>
</dbReference>
<proteinExistence type="predicted"/>
<evidence type="ECO:0000256" key="4">
    <source>
        <dbReference type="ARBA" id="ARBA00022833"/>
    </source>
</evidence>
<dbReference type="PANTHER" id="PTHR24403:SF67">
    <property type="entry name" value="FI01116P-RELATED"/>
    <property type="match status" value="1"/>
</dbReference>
<evidence type="ECO:0000313" key="10">
    <source>
        <dbReference type="Proteomes" id="UP000019118"/>
    </source>
</evidence>
<keyword evidence="3 5" id="KW-0863">Zinc-finger</keyword>
<dbReference type="AlphaFoldDB" id="N6TBF0"/>
<evidence type="ECO:0000313" key="8">
    <source>
        <dbReference type="EMBL" id="ENN75048.1"/>
    </source>
</evidence>
<evidence type="ECO:0000256" key="2">
    <source>
        <dbReference type="ARBA" id="ARBA00022737"/>
    </source>
</evidence>
<gene>
    <name evidence="9" type="primary">109540039</name>
    <name evidence="8" type="ORF">YQE_08363</name>
</gene>
<feature type="region of interest" description="Disordered" evidence="6">
    <location>
        <begin position="1"/>
        <end position="42"/>
    </location>
</feature>
<feature type="region of interest" description="Disordered" evidence="6">
    <location>
        <begin position="508"/>
        <end position="541"/>
    </location>
</feature>
<evidence type="ECO:0000256" key="5">
    <source>
        <dbReference type="PROSITE-ProRule" id="PRU00042"/>
    </source>
</evidence>
<feature type="compositionally biased region" description="Polar residues" evidence="6">
    <location>
        <begin position="1"/>
        <end position="23"/>
    </location>
</feature>
<evidence type="ECO:0000313" key="9">
    <source>
        <dbReference type="EnsemblMetazoa" id="XP_019763738.1"/>
    </source>
</evidence>
<dbReference type="GO" id="GO:0005634">
    <property type="term" value="C:nucleus"/>
    <property type="evidence" value="ECO:0007669"/>
    <property type="project" value="TreeGrafter"/>
</dbReference>
<reference evidence="9" key="2">
    <citation type="submission" date="2024-08" db="UniProtKB">
        <authorList>
            <consortium name="EnsemblMetazoa"/>
        </authorList>
    </citation>
    <scope>IDENTIFICATION</scope>
</reference>
<dbReference type="EMBL" id="KB741021">
    <property type="protein sequence ID" value="ENN75048.1"/>
    <property type="molecule type" value="Genomic_DNA"/>
</dbReference>
<dbReference type="KEGG" id="dpa:109540039"/>
<dbReference type="InterPro" id="IPR050688">
    <property type="entry name" value="Zinc_finger/UBP_domain"/>
</dbReference>
<dbReference type="SMART" id="SM00355">
    <property type="entry name" value="ZnF_C2H2"/>
    <property type="match status" value="8"/>
</dbReference>
<dbReference type="Proteomes" id="UP000019118">
    <property type="component" value="Unassembled WGS sequence"/>
</dbReference>
<dbReference type="EnsemblMetazoa" id="XM_019908179.1">
    <property type="protein sequence ID" value="XP_019763738.1"/>
    <property type="gene ID" value="LOC109540039"/>
</dbReference>
<dbReference type="EnsemblMetazoa" id="XM_019908180.1">
    <property type="protein sequence ID" value="XP_019763739.1"/>
    <property type="gene ID" value="LOC109540039"/>
</dbReference>
<keyword evidence="10" id="KW-1185">Reference proteome</keyword>
<keyword evidence="2" id="KW-0677">Repeat</keyword>
<feature type="domain" description="C2H2-type" evidence="7">
    <location>
        <begin position="401"/>
        <end position="428"/>
    </location>
</feature>
<dbReference type="PROSITE" id="PS00028">
    <property type="entry name" value="ZINC_FINGER_C2H2_1"/>
    <property type="match status" value="3"/>
</dbReference>
<keyword evidence="4" id="KW-0862">Zinc</keyword>
<protein>
    <recommendedName>
        <fullName evidence="7">C2H2-type domain-containing protein</fullName>
    </recommendedName>
</protein>
<dbReference type="HOGENOM" id="CLU_408415_0_0_1"/>